<reference evidence="6" key="1">
    <citation type="submission" date="2022-06" db="EMBL/GenBank/DDBJ databases">
        <title>Sphingomonas sp. nov. isolated from rhizosphere soil of tomato.</title>
        <authorList>
            <person name="Dong H."/>
            <person name="Gao R."/>
        </authorList>
    </citation>
    <scope>NUCLEOTIDE SEQUENCE</scope>
    <source>
        <strain evidence="6">MMSM24</strain>
    </source>
</reference>
<feature type="chain" id="PRO_5041490227" description="Carboxylic ester hydrolase" evidence="4">
    <location>
        <begin position="22"/>
        <end position="513"/>
    </location>
</feature>
<dbReference type="EC" id="3.1.1.-" evidence="4"/>
<dbReference type="GO" id="GO:0004104">
    <property type="term" value="F:cholinesterase activity"/>
    <property type="evidence" value="ECO:0007669"/>
    <property type="project" value="InterPro"/>
</dbReference>
<dbReference type="Gene3D" id="3.40.50.1820">
    <property type="entry name" value="alpha/beta hydrolase"/>
    <property type="match status" value="1"/>
</dbReference>
<name>A0AA41Z9I4_9SPHN</name>
<dbReference type="SUPFAM" id="SSF53474">
    <property type="entry name" value="alpha/beta-Hydrolases"/>
    <property type="match status" value="1"/>
</dbReference>
<sequence>MQIPLKVSAAALLLASGDGIAAQQTAGPVVRVESGMLQGVRAGDLIVFKGIPYAAPPVGERRWRAPAPAEPWTGVRAATDFAADCVHSRRDWEADRAAAPMSEDCLFLNLWAPAKAPRGGAPVMFWIHGGSFTAGSGSQALYDGAALARRGVVVVTINYRLGRFGFFAHPALTREAGTGPTGNWGFMDQIAALRWLKRNIRAFGGNPSNVTIFGESAGGGAVNTLMTLPAARGLFARAIAQSGGGRDEGVPLAEAETKGKAFAAAAGVAGDDLAALRAIPADKVRGNMTLINTEPATYSGPMIDGRLVTERVDAAFLAGREAAVPYMVGANSYEIGFAPPAMRAPFTAMIGAQLGAAQAGVKAAYGSTEAYEHNLAGDAMFVEPARFLAGLAAGTGAWLYHFDYVPASMRGTDRGASHGAELAFVFGTLDALGVPVTDADRTMAKLIGDYWAGFARNGDPNGAGRPGWPRYRPGGARLTFSAMGAAAESAGSPALDALAKFGDAKRAAKSGGK</sequence>
<evidence type="ECO:0000313" key="6">
    <source>
        <dbReference type="EMBL" id="MCW6536422.1"/>
    </source>
</evidence>
<comment type="similarity">
    <text evidence="1 4">Belongs to the type-B carboxylesterase/lipase family.</text>
</comment>
<feature type="active site" description="Acyl-ester intermediate" evidence="3">
    <location>
        <position position="216"/>
    </location>
</feature>
<dbReference type="Proteomes" id="UP001165565">
    <property type="component" value="Unassembled WGS sequence"/>
</dbReference>
<accession>A0AA41Z9I4</accession>
<dbReference type="PANTHER" id="PTHR11559">
    <property type="entry name" value="CARBOXYLESTERASE"/>
    <property type="match status" value="1"/>
</dbReference>
<dbReference type="InterPro" id="IPR029058">
    <property type="entry name" value="AB_hydrolase_fold"/>
</dbReference>
<dbReference type="PRINTS" id="PR00878">
    <property type="entry name" value="CHOLNESTRASE"/>
</dbReference>
<dbReference type="InterPro" id="IPR002018">
    <property type="entry name" value="CarbesteraseB"/>
</dbReference>
<dbReference type="InterPro" id="IPR019826">
    <property type="entry name" value="Carboxylesterase_B_AS"/>
</dbReference>
<keyword evidence="2 4" id="KW-0378">Hydrolase</keyword>
<feature type="domain" description="Carboxylesterase type B" evidence="5">
    <location>
        <begin position="374"/>
        <end position="472"/>
    </location>
</feature>
<keyword evidence="7" id="KW-1185">Reference proteome</keyword>
<protein>
    <recommendedName>
        <fullName evidence="4">Carboxylic ester hydrolase</fullName>
        <ecNumber evidence="4">3.1.1.-</ecNumber>
    </recommendedName>
</protein>
<evidence type="ECO:0000259" key="5">
    <source>
        <dbReference type="Pfam" id="PF00135"/>
    </source>
</evidence>
<evidence type="ECO:0000313" key="7">
    <source>
        <dbReference type="Proteomes" id="UP001165565"/>
    </source>
</evidence>
<proteinExistence type="inferred from homology"/>
<organism evidence="6 7">
    <name type="scientific">Sphingomonas lycopersici</name>
    <dbReference type="NCBI Taxonomy" id="2951807"/>
    <lineage>
        <taxon>Bacteria</taxon>
        <taxon>Pseudomonadati</taxon>
        <taxon>Pseudomonadota</taxon>
        <taxon>Alphaproteobacteria</taxon>
        <taxon>Sphingomonadales</taxon>
        <taxon>Sphingomonadaceae</taxon>
        <taxon>Sphingomonas</taxon>
    </lineage>
</organism>
<comment type="caution">
    <text evidence="6">The sequence shown here is derived from an EMBL/GenBank/DDBJ whole genome shotgun (WGS) entry which is preliminary data.</text>
</comment>
<evidence type="ECO:0000256" key="4">
    <source>
        <dbReference type="RuleBase" id="RU361235"/>
    </source>
</evidence>
<dbReference type="InterPro" id="IPR000997">
    <property type="entry name" value="Cholinesterase"/>
</dbReference>
<feature type="active site" description="Charge relay system" evidence="3">
    <location>
        <position position="418"/>
    </location>
</feature>
<evidence type="ECO:0000256" key="3">
    <source>
        <dbReference type="PIRSR" id="PIRSR600997-1"/>
    </source>
</evidence>
<gene>
    <name evidence="6" type="ORF">NEE01_16710</name>
</gene>
<feature type="domain" description="Carboxylesterase type B" evidence="5">
    <location>
        <begin position="28"/>
        <end position="338"/>
    </location>
</feature>
<dbReference type="InterPro" id="IPR050309">
    <property type="entry name" value="Type-B_Carboxylest/Lipase"/>
</dbReference>
<dbReference type="AlphaFoldDB" id="A0AA41Z9I4"/>
<feature type="active site" description="Charge relay system" evidence="3">
    <location>
        <position position="334"/>
    </location>
</feature>
<dbReference type="RefSeq" id="WP_265269951.1">
    <property type="nucleotide sequence ID" value="NZ_JANFAV010000013.1"/>
</dbReference>
<evidence type="ECO:0000256" key="1">
    <source>
        <dbReference type="ARBA" id="ARBA00005964"/>
    </source>
</evidence>
<dbReference type="Pfam" id="PF00135">
    <property type="entry name" value="COesterase"/>
    <property type="match status" value="2"/>
</dbReference>
<dbReference type="PROSITE" id="PS00941">
    <property type="entry name" value="CARBOXYLESTERASE_B_2"/>
    <property type="match status" value="1"/>
</dbReference>
<dbReference type="InterPro" id="IPR019819">
    <property type="entry name" value="Carboxylesterase_B_CS"/>
</dbReference>
<feature type="signal peptide" evidence="4">
    <location>
        <begin position="1"/>
        <end position="21"/>
    </location>
</feature>
<dbReference type="PROSITE" id="PS00122">
    <property type="entry name" value="CARBOXYLESTERASE_B_1"/>
    <property type="match status" value="1"/>
</dbReference>
<dbReference type="EMBL" id="JANFAV010000013">
    <property type="protein sequence ID" value="MCW6536422.1"/>
    <property type="molecule type" value="Genomic_DNA"/>
</dbReference>
<keyword evidence="4" id="KW-0732">Signal</keyword>
<evidence type="ECO:0000256" key="2">
    <source>
        <dbReference type="ARBA" id="ARBA00022801"/>
    </source>
</evidence>